<keyword evidence="2" id="KW-0805">Transcription regulation</keyword>
<dbReference type="GO" id="GO:0005634">
    <property type="term" value="C:nucleus"/>
    <property type="evidence" value="ECO:0007669"/>
    <property type="project" value="UniProtKB-SubCell"/>
</dbReference>
<dbReference type="SMR" id="A0A803R060"/>
<feature type="domain" description="TCP" evidence="7">
    <location>
        <begin position="79"/>
        <end position="137"/>
    </location>
</feature>
<keyword evidence="3" id="KW-0238">DNA-binding</keyword>
<keyword evidence="4" id="KW-0804">Transcription</keyword>
<dbReference type="Gramene" id="novel_model_3491_5bd9a17a">
    <property type="protein sequence ID" value="cds.novel_model_3491_5bd9a17a"/>
    <property type="gene ID" value="novel_gene_1860_5bd9a17a"/>
</dbReference>
<dbReference type="Proteomes" id="UP000596661">
    <property type="component" value="Chromosome 3"/>
</dbReference>
<feature type="compositionally biased region" description="Polar residues" evidence="6">
    <location>
        <begin position="47"/>
        <end position="63"/>
    </location>
</feature>
<comment type="subcellular location">
    <subcellularLocation>
        <location evidence="1">Nucleus</location>
    </subcellularLocation>
</comment>
<dbReference type="OrthoDB" id="1889307at2759"/>
<dbReference type="EnsemblPlants" id="novel_model_3491_5bd9a17a">
    <property type="protein sequence ID" value="cds.novel_model_3491_5bd9a17a"/>
    <property type="gene ID" value="novel_gene_1860_5bd9a17a"/>
</dbReference>
<dbReference type="GO" id="GO:0003700">
    <property type="term" value="F:DNA-binding transcription factor activity"/>
    <property type="evidence" value="ECO:0007669"/>
    <property type="project" value="InterPro"/>
</dbReference>
<organism evidence="8 9">
    <name type="scientific">Cannabis sativa</name>
    <name type="common">Hemp</name>
    <name type="synonym">Marijuana</name>
    <dbReference type="NCBI Taxonomy" id="3483"/>
    <lineage>
        <taxon>Eukaryota</taxon>
        <taxon>Viridiplantae</taxon>
        <taxon>Streptophyta</taxon>
        <taxon>Embryophyta</taxon>
        <taxon>Tracheophyta</taxon>
        <taxon>Spermatophyta</taxon>
        <taxon>Magnoliopsida</taxon>
        <taxon>eudicotyledons</taxon>
        <taxon>Gunneridae</taxon>
        <taxon>Pentapetalae</taxon>
        <taxon>rosids</taxon>
        <taxon>fabids</taxon>
        <taxon>Rosales</taxon>
        <taxon>Cannabaceae</taxon>
        <taxon>Cannabis</taxon>
    </lineage>
</organism>
<reference evidence="8 9" key="1">
    <citation type="submission" date="2018-11" db="EMBL/GenBank/DDBJ databases">
        <authorList>
            <person name="Grassa J C."/>
        </authorList>
    </citation>
    <scope>NUCLEOTIDE SEQUENCE [LARGE SCALE GENOMIC DNA]</scope>
</reference>
<gene>
    <name evidence="8" type="primary">LOC115709028</name>
</gene>
<keyword evidence="5" id="KW-0539">Nucleus</keyword>
<evidence type="ECO:0000259" key="7">
    <source>
        <dbReference type="PROSITE" id="PS51369"/>
    </source>
</evidence>
<dbReference type="Pfam" id="PF03634">
    <property type="entry name" value="TCP"/>
    <property type="match status" value="1"/>
</dbReference>
<proteinExistence type="predicted"/>
<name>A0A803R060_CANSA</name>
<dbReference type="EnsemblPlants" id="novel_model_3492_5bd9a17a.1.5bd9b138">
    <property type="protein sequence ID" value="cds.novel_model_3492_5bd9a17a.1.5bd9b138"/>
    <property type="gene ID" value="novel_gene_1860_5bd9a17a"/>
</dbReference>
<evidence type="ECO:0000256" key="5">
    <source>
        <dbReference type="ARBA" id="ARBA00023242"/>
    </source>
</evidence>
<keyword evidence="9" id="KW-1185">Reference proteome</keyword>
<dbReference type="InterPro" id="IPR005333">
    <property type="entry name" value="Transcription_factor_TCP"/>
</dbReference>
<accession>A0A803R060</accession>
<dbReference type="GO" id="GO:0043565">
    <property type="term" value="F:sequence-specific DNA binding"/>
    <property type="evidence" value="ECO:0007669"/>
    <property type="project" value="TreeGrafter"/>
</dbReference>
<dbReference type="PANTHER" id="PTHR31072">
    <property type="entry name" value="TRANSCRIPTION FACTOR TCP4-RELATED"/>
    <property type="match status" value="1"/>
</dbReference>
<dbReference type="EMBL" id="UZAU01000289">
    <property type="status" value="NOT_ANNOTATED_CDS"/>
    <property type="molecule type" value="Genomic_DNA"/>
</dbReference>
<evidence type="ECO:0000313" key="8">
    <source>
        <dbReference type="EnsemblPlants" id="cds.novel_model_3492_5bd9a17a.1.5bd9b138"/>
    </source>
</evidence>
<protein>
    <recommendedName>
        <fullName evidence="7">TCP domain-containing protein</fullName>
    </recommendedName>
</protein>
<sequence length="368" mass="40546">MIPNSRGKSGFPAAKQEAAGDGGEDESGVGGGGGGRRSGSERLFKIPTSSSTTGNSSRQWSSAGFRNPRIVRVSRTFGGKDRHSKVCTVRGLRDRRIRLSVPTAVQLYDLQDRLGLSQPSKVIDWLIEATKNDIDKLPPLQIPQGSLLLSQFHHHHNHHETTTTTTNHPAMMFENKDRHHHDQDGGITQLFAQKFFPLSSSSNNLSLNSTTHPLQNGTMSFEPSNSNNNNLLSLSHPFGSINSSQGFSLPQMDSSSNTTGSHLFFCSPPNISNPYIFNPYPPPIYNSASSGIPVQDFHHQYHTTTSYYNSLMPSLLHNSTSTSSSTATNNNINNLSFRPSFHPAMFNPKLPSQSALFQNRPDEKEDRM</sequence>
<feature type="compositionally biased region" description="Gly residues" evidence="6">
    <location>
        <begin position="28"/>
        <end position="37"/>
    </location>
</feature>
<feature type="region of interest" description="Disordered" evidence="6">
    <location>
        <begin position="1"/>
        <end position="63"/>
    </location>
</feature>
<dbReference type="PROSITE" id="PS51369">
    <property type="entry name" value="TCP"/>
    <property type="match status" value="1"/>
</dbReference>
<evidence type="ECO:0000256" key="6">
    <source>
        <dbReference type="SAM" id="MobiDB-lite"/>
    </source>
</evidence>
<dbReference type="InterPro" id="IPR017887">
    <property type="entry name" value="TF_TCP_subgr"/>
</dbReference>
<evidence type="ECO:0000313" key="9">
    <source>
        <dbReference type="Proteomes" id="UP000596661"/>
    </source>
</evidence>
<feature type="region of interest" description="Disordered" evidence="6">
    <location>
        <begin position="349"/>
        <end position="368"/>
    </location>
</feature>
<dbReference type="AlphaFoldDB" id="A0A803R060"/>
<evidence type="ECO:0000256" key="4">
    <source>
        <dbReference type="ARBA" id="ARBA00023163"/>
    </source>
</evidence>
<evidence type="ECO:0000256" key="3">
    <source>
        <dbReference type="ARBA" id="ARBA00023125"/>
    </source>
</evidence>
<dbReference type="Gramene" id="novel_model_3492_5bd9a17a.1.5bd9b138">
    <property type="protein sequence ID" value="cds.novel_model_3492_5bd9a17a.1.5bd9b138"/>
    <property type="gene ID" value="novel_gene_1860_5bd9a17a"/>
</dbReference>
<dbReference type="PANTHER" id="PTHR31072:SF268">
    <property type="entry name" value="TCP DOMAIN-CONTAINING PROTEIN"/>
    <property type="match status" value="1"/>
</dbReference>
<reference evidence="8" key="2">
    <citation type="submission" date="2021-03" db="UniProtKB">
        <authorList>
            <consortium name="EnsemblPlants"/>
        </authorList>
    </citation>
    <scope>IDENTIFICATION</scope>
</reference>
<accession>A0A803R059</accession>
<evidence type="ECO:0000256" key="2">
    <source>
        <dbReference type="ARBA" id="ARBA00023015"/>
    </source>
</evidence>
<evidence type="ECO:0000256" key="1">
    <source>
        <dbReference type="ARBA" id="ARBA00004123"/>
    </source>
</evidence>